<dbReference type="InterPro" id="IPR000742">
    <property type="entry name" value="EGF"/>
</dbReference>
<evidence type="ECO:0000256" key="1">
    <source>
        <dbReference type="SAM" id="SignalP"/>
    </source>
</evidence>
<dbReference type="Proteomes" id="UP001347796">
    <property type="component" value="Unassembled WGS sequence"/>
</dbReference>
<keyword evidence="1" id="KW-0732">Signal</keyword>
<dbReference type="EMBL" id="JAZGQO010000018">
    <property type="protein sequence ID" value="KAK6167755.1"/>
    <property type="molecule type" value="Genomic_DNA"/>
</dbReference>
<feature type="chain" id="PRO_5043015353" description="EGF-like domain-containing protein" evidence="1">
    <location>
        <begin position="18"/>
        <end position="352"/>
    </location>
</feature>
<accession>A0AAN8G8I4</accession>
<evidence type="ECO:0000313" key="4">
    <source>
        <dbReference type="Proteomes" id="UP001347796"/>
    </source>
</evidence>
<reference evidence="3 4" key="1">
    <citation type="submission" date="2024-01" db="EMBL/GenBank/DDBJ databases">
        <title>The genome of the rayed Mediterranean limpet Patella caerulea (Linnaeus, 1758).</title>
        <authorList>
            <person name="Anh-Thu Weber A."/>
            <person name="Halstead-Nussloch G."/>
        </authorList>
    </citation>
    <scope>NUCLEOTIDE SEQUENCE [LARGE SCALE GENOMIC DNA]</scope>
    <source>
        <strain evidence="3">AATW-2023a</strain>
        <tissue evidence="3">Whole specimen</tissue>
    </source>
</reference>
<evidence type="ECO:0000259" key="2">
    <source>
        <dbReference type="PROSITE" id="PS01186"/>
    </source>
</evidence>
<proteinExistence type="predicted"/>
<dbReference type="PROSITE" id="PS01186">
    <property type="entry name" value="EGF_2"/>
    <property type="match status" value="1"/>
</dbReference>
<sequence length="352" mass="39129">MWQIAICLLVSPIVVHSFDGVQCGDYKCVNDPNIFCNTTTNACQCGPGYIGNARLRCVNDTMHICTMMGDPHIRTFNHEDSSIYIPCTQILAEGTVPRANPVKNFRYRVTALTKEVYQARYASQIMVVALNIELFTFENNLIVLRCDNNGCWNNAAPYQKITDYADQSLIFNVTRDEPNGQTVVYVQGYRVEVRFRAEDGSVTIVIPPDTEPNPSNPGLCNIPSDPMTFNANTAASLSLSYSDYIFYVNIGNIDNTVETDEMCLTLYSAPCDPQATRQRDSVLTCADIFTDQATKICYYNYRNQNGSAVLWDFNRCHAAHCSLNVPIEYCNDVFAACGADVVPTGCPPPPGK</sequence>
<name>A0AAN8G8I4_PATCE</name>
<feature type="signal peptide" evidence="1">
    <location>
        <begin position="1"/>
        <end position="17"/>
    </location>
</feature>
<keyword evidence="4" id="KW-1185">Reference proteome</keyword>
<organism evidence="3 4">
    <name type="scientific">Patella caerulea</name>
    <name type="common">Rayed Mediterranean limpet</name>
    <dbReference type="NCBI Taxonomy" id="87958"/>
    <lineage>
        <taxon>Eukaryota</taxon>
        <taxon>Metazoa</taxon>
        <taxon>Spiralia</taxon>
        <taxon>Lophotrochozoa</taxon>
        <taxon>Mollusca</taxon>
        <taxon>Gastropoda</taxon>
        <taxon>Patellogastropoda</taxon>
        <taxon>Patelloidea</taxon>
        <taxon>Patellidae</taxon>
        <taxon>Patella</taxon>
    </lineage>
</organism>
<gene>
    <name evidence="3" type="ORF">SNE40_021714</name>
</gene>
<dbReference type="AlphaFoldDB" id="A0AAN8G8I4"/>
<feature type="domain" description="EGF-like" evidence="2">
    <location>
        <begin position="43"/>
        <end position="57"/>
    </location>
</feature>
<comment type="caution">
    <text evidence="3">The sequence shown here is derived from an EMBL/GenBank/DDBJ whole genome shotgun (WGS) entry which is preliminary data.</text>
</comment>
<evidence type="ECO:0000313" key="3">
    <source>
        <dbReference type="EMBL" id="KAK6167755.1"/>
    </source>
</evidence>
<protein>
    <recommendedName>
        <fullName evidence="2">EGF-like domain-containing protein</fullName>
    </recommendedName>
</protein>